<dbReference type="InterPro" id="IPR037457">
    <property type="entry name" value="M28_QC"/>
</dbReference>
<dbReference type="GO" id="GO:0006508">
    <property type="term" value="P:proteolysis"/>
    <property type="evidence" value="ECO:0007669"/>
    <property type="project" value="UniProtKB-KW"/>
</dbReference>
<reference evidence="5" key="1">
    <citation type="submission" date="2021-01" db="EMBL/GenBank/DDBJ databases">
        <authorList>
            <person name="Kaushik A."/>
        </authorList>
    </citation>
    <scope>NUCLEOTIDE SEQUENCE</scope>
    <source>
        <strain evidence="5">AG1-1C</strain>
    </source>
</reference>
<gene>
    <name evidence="5" type="ORF">RDB_LOCUS112716</name>
</gene>
<name>A0A8H2XYI0_9AGAM</name>
<evidence type="ECO:0000256" key="3">
    <source>
        <dbReference type="RuleBase" id="RU361240"/>
    </source>
</evidence>
<accession>A0A8H2XYI0</accession>
<dbReference type="InterPro" id="IPR007484">
    <property type="entry name" value="Peptidase_M28"/>
</dbReference>
<evidence type="ECO:0000313" key="5">
    <source>
        <dbReference type="EMBL" id="CAE6433797.1"/>
    </source>
</evidence>
<keyword evidence="3" id="KW-0378">Hydrolase</keyword>
<keyword evidence="1" id="KW-0808">Transferase</keyword>
<comment type="caution">
    <text evidence="5">The sequence shown here is derived from an EMBL/GenBank/DDBJ whole genome shotgun (WGS) entry which is preliminary data.</text>
</comment>
<dbReference type="EC" id="3.4.-.-" evidence="3"/>
<dbReference type="EMBL" id="CAJMWS010000329">
    <property type="protein sequence ID" value="CAE6433797.1"/>
    <property type="molecule type" value="Genomic_DNA"/>
</dbReference>
<dbReference type="PANTHER" id="PTHR12283">
    <property type="entry name" value="GLUTAMINYL-PEPTIDE CYCLOTRANSFERASE"/>
    <property type="match status" value="1"/>
</dbReference>
<keyword evidence="2" id="KW-0012">Acyltransferase</keyword>
<dbReference type="GO" id="GO:0008233">
    <property type="term" value="F:peptidase activity"/>
    <property type="evidence" value="ECO:0007669"/>
    <property type="project" value="UniProtKB-KW"/>
</dbReference>
<protein>
    <recommendedName>
        <fullName evidence="3">Peptide hydrolase</fullName>
        <ecNumber evidence="3">3.4.-.-</ecNumber>
    </recommendedName>
</protein>
<evidence type="ECO:0000313" key="6">
    <source>
        <dbReference type="Proteomes" id="UP000663846"/>
    </source>
</evidence>
<organism evidence="5 6">
    <name type="scientific">Rhizoctonia solani</name>
    <dbReference type="NCBI Taxonomy" id="456999"/>
    <lineage>
        <taxon>Eukaryota</taxon>
        <taxon>Fungi</taxon>
        <taxon>Dikarya</taxon>
        <taxon>Basidiomycota</taxon>
        <taxon>Agaricomycotina</taxon>
        <taxon>Agaricomycetes</taxon>
        <taxon>Cantharellales</taxon>
        <taxon>Ceratobasidiaceae</taxon>
        <taxon>Rhizoctonia</taxon>
    </lineage>
</organism>
<keyword evidence="3" id="KW-0645">Protease</keyword>
<dbReference type="InterPro" id="IPR040234">
    <property type="entry name" value="QC/QCL"/>
</dbReference>
<feature type="domain" description="Peptidase M28" evidence="4">
    <location>
        <begin position="141"/>
        <end position="396"/>
    </location>
</feature>
<keyword evidence="3" id="KW-0479">Metal-binding</keyword>
<dbReference type="PANTHER" id="PTHR12283:SF6">
    <property type="entry name" value="GLUTAMINYL-PEPTIDE CYCLOTRANSFERASE-RELATED"/>
    <property type="match status" value="1"/>
</dbReference>
<evidence type="ECO:0000256" key="2">
    <source>
        <dbReference type="ARBA" id="ARBA00023315"/>
    </source>
</evidence>
<dbReference type="FunFam" id="3.40.630.10:FF:000081">
    <property type="entry name" value="Peptide hydrolase"/>
    <property type="match status" value="1"/>
</dbReference>
<dbReference type="AlphaFoldDB" id="A0A8H2XYI0"/>
<dbReference type="Pfam" id="PF04389">
    <property type="entry name" value="Peptidase_M28"/>
    <property type="match status" value="1"/>
</dbReference>
<evidence type="ECO:0000259" key="4">
    <source>
        <dbReference type="Pfam" id="PF04389"/>
    </source>
</evidence>
<dbReference type="GO" id="GO:0016603">
    <property type="term" value="F:glutaminyl-peptide cyclotransferase activity"/>
    <property type="evidence" value="ECO:0007669"/>
    <property type="project" value="InterPro"/>
</dbReference>
<dbReference type="SUPFAM" id="SSF53187">
    <property type="entry name" value="Zn-dependent exopeptidases"/>
    <property type="match status" value="1"/>
</dbReference>
<evidence type="ECO:0000256" key="1">
    <source>
        <dbReference type="ARBA" id="ARBA00022679"/>
    </source>
</evidence>
<keyword evidence="3" id="KW-0862">Zinc</keyword>
<sequence>MNGAYGTEVRADMTKHAVGLFLASHNLSLPAATMYTLSRLAAATWLFASVLGQAGNVPRDFKKLSTSDLVTIATLKDVTYNVDHTNPKSHLAHILIPRPPDTANNTAVRNYLVKTMKDLNWDVEEDSFTSDTPYGEKRFTNVIATKDPEAPRRLVLAAHFDSKYFATYPDSQFVGATDSAVPCAMLLDLAQTLDGLLNERQKRIEAGEEDEDDNEAVNTTLQIIFFDGEEALKDWTHTDSIYGARHLAEKWATTYLEPSPKRKLYPVQTVLSTIEHLVLLDLLGAPTPLIRSYFPSTAWLFDEMASAEARLGASGALDESDFKWDPHKSGFFVPRTGYQSSWGGIEDDHLPFLERGVSILHIIPSPFPRVWHTLADDASALHMPTMKHWNMVLRVFVAEYLGLRPANSSANQPRSESISKASEELIVPHLMLVALSGALATWMELW</sequence>
<dbReference type="GO" id="GO:0008270">
    <property type="term" value="F:zinc ion binding"/>
    <property type="evidence" value="ECO:0007669"/>
    <property type="project" value="TreeGrafter"/>
</dbReference>
<proteinExistence type="inferred from homology"/>
<dbReference type="Proteomes" id="UP000663846">
    <property type="component" value="Unassembled WGS sequence"/>
</dbReference>
<comment type="similarity">
    <text evidence="3">Belongs to the peptidase M28 family.</text>
</comment>
<dbReference type="CDD" id="cd03880">
    <property type="entry name" value="M28_QC_like"/>
    <property type="match status" value="1"/>
</dbReference>
<dbReference type="Gene3D" id="3.40.630.10">
    <property type="entry name" value="Zn peptidases"/>
    <property type="match status" value="1"/>
</dbReference>